<dbReference type="EMBL" id="KQ253464">
    <property type="protein sequence ID" value="KNC69754.1"/>
    <property type="molecule type" value="Genomic_DNA"/>
</dbReference>
<sequence>MTFFCFNILNQTLTRLADLLNAYVEAKQSKWSAFTKLFTSKAADESETNTKTREIIKLLERDHEQVLLQQ</sequence>
<protein>
    <submittedName>
        <fullName evidence="1">Uncharacterized protein</fullName>
    </submittedName>
</protein>
<evidence type="ECO:0000313" key="2">
    <source>
        <dbReference type="Proteomes" id="UP000054560"/>
    </source>
</evidence>
<dbReference type="GeneID" id="25918233"/>
<name>A0A0L0EZE3_9EUKA</name>
<dbReference type="Proteomes" id="UP000054560">
    <property type="component" value="Unassembled WGS sequence"/>
</dbReference>
<dbReference type="AlphaFoldDB" id="A0A0L0EZE3"/>
<proteinExistence type="predicted"/>
<feature type="non-terminal residue" evidence="1">
    <location>
        <position position="70"/>
    </location>
</feature>
<dbReference type="RefSeq" id="XP_014143656.1">
    <property type="nucleotide sequence ID" value="XM_014288181.1"/>
</dbReference>
<organism evidence="1 2">
    <name type="scientific">Sphaeroforma arctica JP610</name>
    <dbReference type="NCBI Taxonomy" id="667725"/>
    <lineage>
        <taxon>Eukaryota</taxon>
        <taxon>Ichthyosporea</taxon>
        <taxon>Ichthyophonida</taxon>
        <taxon>Sphaeroforma</taxon>
    </lineage>
</organism>
<evidence type="ECO:0000313" key="1">
    <source>
        <dbReference type="EMBL" id="KNC69754.1"/>
    </source>
</evidence>
<keyword evidence="2" id="KW-1185">Reference proteome</keyword>
<gene>
    <name evidence="1" type="ORF">SARC_17729</name>
</gene>
<accession>A0A0L0EZE3</accession>
<reference evidence="1 2" key="1">
    <citation type="submission" date="2011-02" db="EMBL/GenBank/DDBJ databases">
        <title>The Genome Sequence of Sphaeroforma arctica JP610.</title>
        <authorList>
            <consortium name="The Broad Institute Genome Sequencing Platform"/>
            <person name="Russ C."/>
            <person name="Cuomo C."/>
            <person name="Young S.K."/>
            <person name="Zeng Q."/>
            <person name="Gargeya S."/>
            <person name="Alvarado L."/>
            <person name="Berlin A."/>
            <person name="Chapman S.B."/>
            <person name="Chen Z."/>
            <person name="Freedman E."/>
            <person name="Gellesch M."/>
            <person name="Goldberg J."/>
            <person name="Griggs A."/>
            <person name="Gujja S."/>
            <person name="Heilman E."/>
            <person name="Heiman D."/>
            <person name="Howarth C."/>
            <person name="Mehta T."/>
            <person name="Neiman D."/>
            <person name="Pearson M."/>
            <person name="Roberts A."/>
            <person name="Saif S."/>
            <person name="Shea T."/>
            <person name="Shenoy N."/>
            <person name="Sisk P."/>
            <person name="Stolte C."/>
            <person name="Sykes S."/>
            <person name="White J."/>
            <person name="Yandava C."/>
            <person name="Burger G."/>
            <person name="Gray M.W."/>
            <person name="Holland P.W.H."/>
            <person name="King N."/>
            <person name="Lang F.B.F."/>
            <person name="Roger A.J."/>
            <person name="Ruiz-Trillo I."/>
            <person name="Haas B."/>
            <person name="Nusbaum C."/>
            <person name="Birren B."/>
        </authorList>
    </citation>
    <scope>NUCLEOTIDE SEQUENCE [LARGE SCALE GENOMIC DNA]</scope>
    <source>
        <strain evidence="1 2">JP610</strain>
    </source>
</reference>